<evidence type="ECO:0000256" key="1">
    <source>
        <dbReference type="SAM" id="Phobius"/>
    </source>
</evidence>
<evidence type="ECO:0000313" key="3">
    <source>
        <dbReference type="Proteomes" id="UP000406081"/>
    </source>
</evidence>
<keyword evidence="1" id="KW-0472">Membrane</keyword>
<reference evidence="2 3" key="1">
    <citation type="submission" date="2018-06" db="EMBL/GenBank/DDBJ databases">
        <authorList>
            <consortium name="GenomeTrakr: Next Generation Sequencing Network for Food Pathogen Tracability"/>
        </authorList>
    </citation>
    <scope>NUCLEOTIDE SEQUENCE [LARGE SCALE GENOMIC DNA]</scope>
    <source>
        <strain evidence="2 3">ARS-CC9329</strain>
    </source>
</reference>
<name>A0AAN2X1R0_LISMN</name>
<feature type="transmembrane region" description="Helical" evidence="1">
    <location>
        <begin position="60"/>
        <end position="76"/>
    </location>
</feature>
<organism evidence="2 3">
    <name type="scientific">Listeria monocytogenes</name>
    <dbReference type="NCBI Taxonomy" id="1639"/>
    <lineage>
        <taxon>Bacteria</taxon>
        <taxon>Bacillati</taxon>
        <taxon>Bacillota</taxon>
        <taxon>Bacilli</taxon>
        <taxon>Bacillales</taxon>
        <taxon>Listeriaceae</taxon>
        <taxon>Listeria</taxon>
    </lineage>
</organism>
<keyword evidence="1" id="KW-1133">Transmembrane helix</keyword>
<keyword evidence="1" id="KW-0812">Transmembrane</keyword>
<accession>A0AAN2X1R0</accession>
<dbReference type="Proteomes" id="UP000406081">
    <property type="component" value="Unassembled WGS sequence"/>
</dbReference>
<dbReference type="EMBL" id="AABAIH010000005">
    <property type="protein sequence ID" value="EAG0995537.1"/>
    <property type="molecule type" value="Genomic_DNA"/>
</dbReference>
<gene>
    <name evidence="2" type="ORF">A3R20_13100</name>
</gene>
<proteinExistence type="predicted"/>
<protein>
    <submittedName>
        <fullName evidence="2">Uncharacterized protein</fullName>
    </submittedName>
</protein>
<evidence type="ECO:0000313" key="2">
    <source>
        <dbReference type="EMBL" id="EAG0995537.1"/>
    </source>
</evidence>
<sequence length="99" mass="10991">MGDGVWEAVYTFVTAIYQSVVKTSRRLMSLLATAIGDCELFSVITEQASWTFSKGVHNNGLGNVGFLIFLLFLVILHRKTGNKTLNNVYLVLKSAKCFI</sequence>
<comment type="caution">
    <text evidence="2">The sequence shown here is derived from an EMBL/GenBank/DDBJ whole genome shotgun (WGS) entry which is preliminary data.</text>
</comment>
<dbReference type="AlphaFoldDB" id="A0AAN2X1R0"/>